<evidence type="ECO:0000313" key="3">
    <source>
        <dbReference type="EMBL" id="STZ03486.1"/>
    </source>
</evidence>
<evidence type="ECO:0000259" key="1">
    <source>
        <dbReference type="Pfam" id="PF18476"/>
    </source>
</evidence>
<dbReference type="EMBL" id="UGQF01000001">
    <property type="protein sequence ID" value="STZ03486.1"/>
    <property type="molecule type" value="Genomic_DNA"/>
</dbReference>
<name>A0A378QRF6_9GAMM</name>
<evidence type="ECO:0000313" key="5">
    <source>
        <dbReference type="Proteomes" id="UP000254618"/>
    </source>
</evidence>
<dbReference type="Proteomes" id="UP000190777">
    <property type="component" value="Unassembled WGS sequence"/>
</dbReference>
<dbReference type="Proteomes" id="UP000254618">
    <property type="component" value="Unassembled WGS sequence"/>
</dbReference>
<dbReference type="RefSeq" id="WP_079326430.1">
    <property type="nucleotide sequence ID" value="NZ_MXAP01000120.1"/>
</dbReference>
<dbReference type="EMBL" id="MXAP01000120">
    <property type="protein sequence ID" value="OPH35301.1"/>
    <property type="molecule type" value="Genomic_DNA"/>
</dbReference>
<dbReference type="Pfam" id="PF18476">
    <property type="entry name" value="PIN_8"/>
    <property type="match status" value="1"/>
</dbReference>
<proteinExistence type="predicted"/>
<evidence type="ECO:0000313" key="4">
    <source>
        <dbReference type="Proteomes" id="UP000190777"/>
    </source>
</evidence>
<organism evidence="3 5">
    <name type="scientific">Moraxella equi</name>
    <dbReference type="NCBI Taxonomy" id="60442"/>
    <lineage>
        <taxon>Bacteria</taxon>
        <taxon>Pseudomonadati</taxon>
        <taxon>Pseudomonadota</taxon>
        <taxon>Gammaproteobacteria</taxon>
        <taxon>Moraxellales</taxon>
        <taxon>Moraxellaceae</taxon>
        <taxon>Moraxella</taxon>
    </lineage>
</organism>
<accession>A0A378QRF6</accession>
<keyword evidence="4" id="KW-1185">Reference proteome</keyword>
<dbReference type="InterPro" id="IPR041578">
    <property type="entry name" value="PIN_8"/>
</dbReference>
<evidence type="ECO:0000313" key="2">
    <source>
        <dbReference type="EMBL" id="OPH35301.1"/>
    </source>
</evidence>
<dbReference type="AlphaFoldDB" id="A0A378QRF6"/>
<feature type="domain" description="PIN like" evidence="1">
    <location>
        <begin position="26"/>
        <end position="250"/>
    </location>
</feature>
<reference evidence="2 4" key="1">
    <citation type="submission" date="2017-03" db="EMBL/GenBank/DDBJ databases">
        <title>Draft genome sequence of Moraxella equi CCUG 4950T type strain.</title>
        <authorList>
            <person name="Salva-Serra F."/>
            <person name="Engstrom-Jakobsson H."/>
            <person name="Thorell K."/>
            <person name="Jaen-Luchoro D."/>
            <person name="Gonzales-Siles L."/>
            <person name="Karlsson R."/>
            <person name="Yazdan S."/>
            <person name="Boulund F."/>
            <person name="Johnning A."/>
            <person name="Engstrand L."/>
            <person name="Kristiansson E."/>
            <person name="Moore E."/>
        </authorList>
    </citation>
    <scope>NUCLEOTIDE SEQUENCE [LARGE SCALE GENOMIC DNA]</scope>
    <source>
        <strain evidence="2 4">CCUG 4950</strain>
    </source>
</reference>
<gene>
    <name evidence="2" type="ORF">B5J93_11065</name>
    <name evidence="3" type="ORF">NCTC11012_01739</name>
</gene>
<reference evidence="3 5" key="2">
    <citation type="submission" date="2018-06" db="EMBL/GenBank/DDBJ databases">
        <authorList>
            <consortium name="Pathogen Informatics"/>
            <person name="Doyle S."/>
        </authorList>
    </citation>
    <scope>NUCLEOTIDE SEQUENCE [LARGE SCALE GENOMIC DNA]</scope>
    <source>
        <strain evidence="3 5">NCTC11012</strain>
    </source>
</reference>
<protein>
    <recommendedName>
        <fullName evidence="1">PIN like domain-containing protein</fullName>
    </recommendedName>
</protein>
<sequence length="438" mass="51031">MKNFRQYRYFDYTQEEYKQIWETATFVFDTSALLNLYKYKEKTRDEFFKTLDKIKDRLWIPHHIALEFNKNRLTVISNEIGNFSKIIKTISGLESHLASNINSLSLKKTHKIDTDKIYEQIKSLAEKINKDLESQLEKEIKLKGKDPIRDKIFELFDGKVGSRPTEQKAINELEKAAERRFKLEIAPGFGDRNKDELCFDKGLQYQKKYSDYIIWQQILDNAKNIESKNLIFVTGDSKKGDWFLTIEARGEKAIQPKPEILDEALNVGGLDNFLMYDTECFITYAGQYLSLNISQEVIEEVGSVNKFPDTQSNENFVPNFKSRTHLSAEKMRALMKAQKIKERITIELTRNKGLLDYPHQVLDCPECSLETLVPNIDSYTGYRCLYCKNEESNDILQSCDSCGAEWSLGDLHYFEINDEIAEYLCPVCCRHPDYVNDD</sequence>